<evidence type="ECO:0000313" key="6">
    <source>
        <dbReference type="Proteomes" id="UP001157017"/>
    </source>
</evidence>
<dbReference type="InterPro" id="IPR045304">
    <property type="entry name" value="LbH_SAT"/>
</dbReference>
<dbReference type="PANTHER" id="PTHR42811">
    <property type="entry name" value="SERINE ACETYLTRANSFERASE"/>
    <property type="match status" value="1"/>
</dbReference>
<keyword evidence="6" id="KW-1185">Reference proteome</keyword>
<keyword evidence="2" id="KW-0808">Transferase</keyword>
<dbReference type="PROSITE" id="PS00101">
    <property type="entry name" value="HEXAPEP_TRANSFERASES"/>
    <property type="match status" value="1"/>
</dbReference>
<evidence type="ECO:0000256" key="2">
    <source>
        <dbReference type="ARBA" id="ARBA00022679"/>
    </source>
</evidence>
<name>A0ABQ6JM86_9ACTN</name>
<dbReference type="SUPFAM" id="SSF51161">
    <property type="entry name" value="Trimeric LpxA-like enzymes"/>
    <property type="match status" value="1"/>
</dbReference>
<evidence type="ECO:0008006" key="7">
    <source>
        <dbReference type="Google" id="ProtNLM"/>
    </source>
</evidence>
<gene>
    <name evidence="5" type="ORF">GCM10025868_32120</name>
</gene>
<dbReference type="Pfam" id="PF00132">
    <property type="entry name" value="Hexapep"/>
    <property type="match status" value="1"/>
</dbReference>
<protein>
    <recommendedName>
        <fullName evidence="7">Serine acetyltransferase</fullName>
    </recommendedName>
</protein>
<dbReference type="Proteomes" id="UP001157017">
    <property type="component" value="Unassembled WGS sequence"/>
</dbReference>
<dbReference type="InterPro" id="IPR011004">
    <property type="entry name" value="Trimer_LpxA-like_sf"/>
</dbReference>
<evidence type="ECO:0000313" key="5">
    <source>
        <dbReference type="EMBL" id="GMA87962.1"/>
    </source>
</evidence>
<proteinExistence type="inferred from homology"/>
<dbReference type="EMBL" id="BSUZ01000001">
    <property type="protein sequence ID" value="GMA87962.1"/>
    <property type="molecule type" value="Genomic_DNA"/>
</dbReference>
<dbReference type="InterPro" id="IPR018357">
    <property type="entry name" value="Hexapep_transf_CS"/>
</dbReference>
<reference evidence="6" key="1">
    <citation type="journal article" date="2019" name="Int. J. Syst. Evol. Microbiol.">
        <title>The Global Catalogue of Microorganisms (GCM) 10K type strain sequencing project: providing services to taxonomists for standard genome sequencing and annotation.</title>
        <authorList>
            <consortium name="The Broad Institute Genomics Platform"/>
            <consortium name="The Broad Institute Genome Sequencing Center for Infectious Disease"/>
            <person name="Wu L."/>
            <person name="Ma J."/>
        </authorList>
    </citation>
    <scope>NUCLEOTIDE SEQUENCE [LARGE SCALE GENOMIC DNA]</scope>
    <source>
        <strain evidence="6">NBRC 108730</strain>
    </source>
</reference>
<keyword evidence="3" id="KW-0677">Repeat</keyword>
<accession>A0ABQ6JM86</accession>
<comment type="similarity">
    <text evidence="1">Belongs to the transferase hexapeptide repeat family.</text>
</comment>
<dbReference type="InterPro" id="IPR001451">
    <property type="entry name" value="Hexapep"/>
</dbReference>
<dbReference type="CDD" id="cd03354">
    <property type="entry name" value="LbH_SAT"/>
    <property type="match status" value="1"/>
</dbReference>
<evidence type="ECO:0000256" key="3">
    <source>
        <dbReference type="ARBA" id="ARBA00022737"/>
    </source>
</evidence>
<organism evidence="5 6">
    <name type="scientific">Angustibacter aerolatus</name>
    <dbReference type="NCBI Taxonomy" id="1162965"/>
    <lineage>
        <taxon>Bacteria</taxon>
        <taxon>Bacillati</taxon>
        <taxon>Actinomycetota</taxon>
        <taxon>Actinomycetes</taxon>
        <taxon>Kineosporiales</taxon>
        <taxon>Kineosporiaceae</taxon>
    </lineage>
</organism>
<evidence type="ECO:0000256" key="4">
    <source>
        <dbReference type="ARBA" id="ARBA00023315"/>
    </source>
</evidence>
<comment type="caution">
    <text evidence="5">The sequence shown here is derived from an EMBL/GenBank/DDBJ whole genome shotgun (WGS) entry which is preliminary data.</text>
</comment>
<dbReference type="Gene3D" id="2.160.10.10">
    <property type="entry name" value="Hexapeptide repeat proteins"/>
    <property type="match status" value="1"/>
</dbReference>
<keyword evidence="4" id="KW-0012">Acyltransferase</keyword>
<evidence type="ECO:0000256" key="1">
    <source>
        <dbReference type="ARBA" id="ARBA00007274"/>
    </source>
</evidence>
<sequence>MVHWQPASAAGRVVRLAARVLHFAANRFVEASTGISVAERASIGPGLYIGHFGGVIIGAVTMGENCTVSHGITIGRSGRTGENTRPTLGDRVWVGPGAVVTGAIHLGDDSVVGANSVVTRDVPARATAVGAPARILPGRPSFEMVVYAGQDDDAGRAASLAAWRRPEIRLDDAETVPEGAGVAGAQDA</sequence>